<reference evidence="2 3" key="1">
    <citation type="journal article" date="2019" name="Int. J. Syst. Evol. Microbiol.">
        <title>The Global Catalogue of Microorganisms (GCM) 10K type strain sequencing project: providing services to taxonomists for standard genome sequencing and annotation.</title>
        <authorList>
            <consortium name="The Broad Institute Genomics Platform"/>
            <consortium name="The Broad Institute Genome Sequencing Center for Infectious Disease"/>
            <person name="Wu L."/>
            <person name="Ma J."/>
        </authorList>
    </citation>
    <scope>NUCLEOTIDE SEQUENCE [LARGE SCALE GENOMIC DNA]</scope>
    <source>
        <strain evidence="2 3">JCM 14046</strain>
    </source>
</reference>
<keyword evidence="3" id="KW-1185">Reference proteome</keyword>
<feature type="region of interest" description="Disordered" evidence="1">
    <location>
        <begin position="13"/>
        <end position="77"/>
    </location>
</feature>
<comment type="caution">
    <text evidence="2">The sequence shown here is derived from an EMBL/GenBank/DDBJ whole genome shotgun (WGS) entry which is preliminary data.</text>
</comment>
<dbReference type="Proteomes" id="UP001501612">
    <property type="component" value="Unassembled WGS sequence"/>
</dbReference>
<sequence>MTQDWCELCELPLSQCPHGAPPPPPPVARTPPPRRPAPRPARAPSAQARDAAPATRAVTRRAPAARRTPPGRTPQADFRPVLLAVLAEQPVAVERDEVLAEVEQRMTFTDQDRGITADGETRWRRTALKERKAMVDDGLMDAAGHGMWLLSARGRDEAASRAEAAEAAGSDAGTDVDDE</sequence>
<evidence type="ECO:0000313" key="2">
    <source>
        <dbReference type="EMBL" id="GAA1926480.1"/>
    </source>
</evidence>
<protein>
    <recommendedName>
        <fullName evidence="4">Restriction system protein Mrr-like N-terminal domain-containing protein</fullName>
    </recommendedName>
</protein>
<evidence type="ECO:0000313" key="3">
    <source>
        <dbReference type="Proteomes" id="UP001501612"/>
    </source>
</evidence>
<organism evidence="2 3">
    <name type="scientific">Nocardioides lentus</name>
    <dbReference type="NCBI Taxonomy" id="338077"/>
    <lineage>
        <taxon>Bacteria</taxon>
        <taxon>Bacillati</taxon>
        <taxon>Actinomycetota</taxon>
        <taxon>Actinomycetes</taxon>
        <taxon>Propionibacteriales</taxon>
        <taxon>Nocardioidaceae</taxon>
        <taxon>Nocardioides</taxon>
    </lineage>
</organism>
<feature type="compositionally biased region" description="Pro residues" evidence="1">
    <location>
        <begin position="19"/>
        <end position="41"/>
    </location>
</feature>
<name>A0ABN2PPP4_9ACTN</name>
<feature type="region of interest" description="Disordered" evidence="1">
    <location>
        <begin position="154"/>
        <end position="179"/>
    </location>
</feature>
<evidence type="ECO:0008006" key="4">
    <source>
        <dbReference type="Google" id="ProtNLM"/>
    </source>
</evidence>
<dbReference type="EMBL" id="BAAAMY010000007">
    <property type="protein sequence ID" value="GAA1926480.1"/>
    <property type="molecule type" value="Genomic_DNA"/>
</dbReference>
<feature type="compositionally biased region" description="Low complexity" evidence="1">
    <location>
        <begin position="42"/>
        <end position="76"/>
    </location>
</feature>
<accession>A0ABN2PPP4</accession>
<evidence type="ECO:0000256" key="1">
    <source>
        <dbReference type="SAM" id="MobiDB-lite"/>
    </source>
</evidence>
<gene>
    <name evidence="2" type="ORF">GCM10009737_30380</name>
</gene>
<dbReference type="RefSeq" id="WP_344008427.1">
    <property type="nucleotide sequence ID" value="NZ_BAAAMY010000007.1"/>
</dbReference>
<feature type="compositionally biased region" description="Basic and acidic residues" evidence="1">
    <location>
        <begin position="154"/>
        <end position="164"/>
    </location>
</feature>
<proteinExistence type="predicted"/>